<reference evidence="2 3" key="1">
    <citation type="submission" date="2019-03" db="EMBL/GenBank/DDBJ databases">
        <title>Novel species of Flavobacterium.</title>
        <authorList>
            <person name="Liu Q."/>
            <person name="Xin Y.-H."/>
        </authorList>
    </citation>
    <scope>NUCLEOTIDE SEQUENCE [LARGE SCALE GENOMIC DNA]</scope>
    <source>
        <strain evidence="2 3">LB2P22</strain>
    </source>
</reference>
<dbReference type="NCBIfam" id="NF041813">
    <property type="entry name" value="Avs2"/>
    <property type="match status" value="1"/>
</dbReference>
<evidence type="ECO:0000313" key="3">
    <source>
        <dbReference type="Proteomes" id="UP000294685"/>
    </source>
</evidence>
<evidence type="ECO:0000313" key="2">
    <source>
        <dbReference type="EMBL" id="TDE30436.1"/>
    </source>
</evidence>
<sequence length="1574" mass="185708">MIESSFDKIITTLTVRLKDFLNNDYIGSGVIYYQDNFKDKVYILTASHCLFIDGDQFRNQRNEICIDLLKSNFSDYETIKVPVDSDLLFTSEKKDVAVLILDKKGVENIIGEIPKVSTIKERSSYNGFVTKGFPKATLGEEIVVLYPTWLQHFENDRFQLELHQAYSAYSTQGFSGSPIFLIAKNEIYLFGIFTRFRPEEKGKVIYCQYIETINELLDNNYLPKISFNYFGNHGLAKDFFKNHIERSIVGLGPRFTEELNFKLPIAKCFNDIAKDAVFFKRFLKVVDDWILNHGSKKVHYNIHLEQIENENEDLKSKVIKWIKGLENLVTEKIDIEWIYDSFERLERFINSKSDELYKLRRAEEELTKGSKKDYSYRPPYETEISRLREISRNNNDFIHDLSKKINIKLANNPYLLIKGDAGNGKSHLLGDIAKTRIDGNLPTLLLLGQNLISTKNIWENFNSELGLVCSKKELLSELNNIGTQIGSRVLVLVDAINEGGGKDLWYSKIAEFINDFQEYPYISLVLSIRTTYLDHVVPIDVLNNPNLTVIDHEGFKGNEYAALKLFCEHHGLKQPHFPILAPEFTKPLFLKLICEAVKVTSEKTFPQGFQGISNIFKIYIQSLNTKFENKRPEYKNRKIVEKAIHLLAHECFGKDRRMLLLDDAFELFAKKHPQFIHLINDLIEENVFIKRIEYNYENNQNEDVIYFAYERLGDFFIAEKLINKFPTIEEIKIAFQKENEFGKLIDYRFWQYDGLFEAFAVLLPEKYNIEIFEVFDWVFTDELEDEFYRNQNKDSVNQFLFDSLNWRKIESIDNKKITNWFSSKNFSKGRDEIFIKLVELSPIIDHPFNSDRLFGILKRDKMPKRDGYWQQHLRWSNGYDDSGIAYPIRRLIDWAWSPEISFNIDTETARLTGQTLVWVLASTHRKLRDQTTKALVNLFEQQPEALLAILKVFKNIDDLYILERLYAVVYGCILRTESNENIIKIANVVYNYVFKKGNPPKHILLRDYARNIIEYAVYKNPELKFNLDLIRPPYKSKMPDYFPTEEEVLKFNYPYNKPESKIDYKYMNNRIYHSITGYGDFSKTIDYKLGNFKSTSFTFENEFNLFFNSLQPKQKKGFRNIISILKLKANLIKKQNTYTRIVKEDTYNQLLKSIDVLCSREINEVEKFFEDSSNDFSTNDCIKYLKNKYERKEQKLSKIDIKPFKFWITRRTFDLGYNSKIHGNYDDSISNFNHNRDFKIERIGKKYQWIALFEILAAVADNYKIHSNWSVEQTFYKGPWQFYSRDIDPVFTTRNIEIDDDENNISNLIENKKWWDNPEYNNWNQNDADWVDNLIDLPSLKEILEKIDENSTKWLSLKKYSAWYESKPIGQDKYDGRKKQIFYKTQSYIINKRDKEKIIKWLSQQNFWGNWMPETSSPLNLINREKFWSPAYLDIDKEKKWETIQDTNLKVIIGTTDAVGEMSDDKSGAHSYYDMPCKTLFEGMELSYAPIDGEFKNLQQDIIIKNINYTGLLIKKNELLSFLEKNKLDIIWTVLGEKLSYDNKNDVNYFKELSGVYYLEENEIKGKMISYNKE</sequence>
<protein>
    <recommendedName>
        <fullName evidence="4">Trypsin-like peptidase</fullName>
    </recommendedName>
</protein>
<feature type="coiled-coil region" evidence="1">
    <location>
        <begin position="297"/>
        <end position="324"/>
    </location>
</feature>
<evidence type="ECO:0008006" key="4">
    <source>
        <dbReference type="Google" id="ProtNLM"/>
    </source>
</evidence>
<evidence type="ECO:0000256" key="1">
    <source>
        <dbReference type="SAM" id="Coils"/>
    </source>
</evidence>
<dbReference type="Gene3D" id="2.40.10.10">
    <property type="entry name" value="Trypsin-like serine proteases"/>
    <property type="match status" value="2"/>
</dbReference>
<dbReference type="InterPro" id="IPR009003">
    <property type="entry name" value="Peptidase_S1_PA"/>
</dbReference>
<name>A0ABY2DTE3_9FLAO</name>
<accession>A0ABY2DTE3</accession>
<comment type="caution">
    <text evidence="2">The sequence shown here is derived from an EMBL/GenBank/DDBJ whole genome shotgun (WGS) entry which is preliminary data.</text>
</comment>
<proteinExistence type="predicted"/>
<dbReference type="Proteomes" id="UP000294685">
    <property type="component" value="Unassembled WGS sequence"/>
</dbReference>
<keyword evidence="3" id="KW-1185">Reference proteome</keyword>
<dbReference type="SUPFAM" id="SSF50494">
    <property type="entry name" value="Trypsin-like serine proteases"/>
    <property type="match status" value="1"/>
</dbReference>
<dbReference type="EMBL" id="SMLH01000002">
    <property type="protein sequence ID" value="TDE30436.1"/>
    <property type="molecule type" value="Genomic_DNA"/>
</dbReference>
<dbReference type="RefSeq" id="WP_132069940.1">
    <property type="nucleotide sequence ID" value="NZ_SMLH01000002.1"/>
</dbReference>
<keyword evidence="1" id="KW-0175">Coiled coil</keyword>
<organism evidence="2 3">
    <name type="scientific">Flavobacterium ranwuense</name>
    <dbReference type="NCBI Taxonomy" id="2541725"/>
    <lineage>
        <taxon>Bacteria</taxon>
        <taxon>Pseudomonadati</taxon>
        <taxon>Bacteroidota</taxon>
        <taxon>Flavobacteriia</taxon>
        <taxon>Flavobacteriales</taxon>
        <taxon>Flavobacteriaceae</taxon>
        <taxon>Flavobacterium</taxon>
    </lineage>
</organism>
<dbReference type="InterPro" id="IPR043504">
    <property type="entry name" value="Peptidase_S1_PA_chymotrypsin"/>
</dbReference>
<gene>
    <name evidence="2" type="ORF">E0I61_05420</name>
</gene>